<dbReference type="Proteomes" id="UP000095333">
    <property type="component" value="Unassembled WGS sequence"/>
</dbReference>
<proteinExistence type="predicted"/>
<gene>
    <name evidence="1" type="ORF">ERS852457_01506</name>
</gene>
<organism evidence="1 2">
    <name type="scientific">Phocaeicola vulgatus</name>
    <name type="common">Bacteroides vulgatus</name>
    <dbReference type="NCBI Taxonomy" id="821"/>
    <lineage>
        <taxon>Bacteria</taxon>
        <taxon>Pseudomonadati</taxon>
        <taxon>Bacteroidota</taxon>
        <taxon>Bacteroidia</taxon>
        <taxon>Bacteroidales</taxon>
        <taxon>Bacteroidaceae</taxon>
        <taxon>Phocaeicola</taxon>
    </lineage>
</organism>
<sequence length="62" mass="6649">MAVAIFVGLIDTPNVTTGGGGGGSQSDLSWRDKDEDDLLWARRCARAASRFLGKKPKTGLKR</sequence>
<name>A0A174D0A5_PHOVU</name>
<accession>A0A174D0A5</accession>
<protein>
    <submittedName>
        <fullName evidence="1">Plasmid recombination protein</fullName>
    </submittedName>
</protein>
<dbReference type="EMBL" id="CYZI01000006">
    <property type="protein sequence ID" value="CUO19092.1"/>
    <property type="molecule type" value="Genomic_DNA"/>
</dbReference>
<evidence type="ECO:0000313" key="2">
    <source>
        <dbReference type="Proteomes" id="UP000095333"/>
    </source>
</evidence>
<dbReference type="AlphaFoldDB" id="A0A174D0A5"/>
<reference evidence="1 2" key="1">
    <citation type="submission" date="2015-09" db="EMBL/GenBank/DDBJ databases">
        <authorList>
            <consortium name="Pathogen Informatics"/>
        </authorList>
    </citation>
    <scope>NUCLEOTIDE SEQUENCE [LARGE SCALE GENOMIC DNA]</scope>
    <source>
        <strain evidence="1 2">2789STDY5834842</strain>
    </source>
</reference>
<evidence type="ECO:0000313" key="1">
    <source>
        <dbReference type="EMBL" id="CUO19092.1"/>
    </source>
</evidence>